<keyword evidence="3" id="KW-1185">Reference proteome</keyword>
<sequence length="143" mass="16091">MRGKQMMRADSIAQDKSGPHTANASRLCTQVRLRLSRILLYEHPFQDLGAATADLELASHFGLVSGVRIPGTRQAFDRIAFVGNYKAGVIWYMGVPRALGFHYQYIQNNRVLRDDYAQYVMPAGQCKFSLSTFVCVKRPGYAQ</sequence>
<protein>
    <submittedName>
        <fullName evidence="2">Uncharacterized protein</fullName>
    </submittedName>
</protein>
<reference evidence="2 3" key="1">
    <citation type="submission" date="2019-10" db="EMBL/GenBank/DDBJ databases">
        <title>Paraburkholderia sp. isolated from nodules of Mimosa pudica from Brazilian Atlantic Forest soils.</title>
        <authorList>
            <person name="Paulitsch F."/>
            <person name="Hungria M."/>
            <person name="Dall'Agnol R."/>
        </authorList>
    </citation>
    <scope>NUCLEOTIDE SEQUENCE [LARGE SCALE GENOMIC DNA]</scope>
    <source>
        <strain evidence="2 3">CNPSo 3157</strain>
    </source>
</reference>
<dbReference type="EMBL" id="WHNP01000139">
    <property type="protein sequence ID" value="MPW23795.1"/>
    <property type="molecule type" value="Genomic_DNA"/>
</dbReference>
<name>A0A7X1NKV4_9BURK</name>
<comment type="caution">
    <text evidence="2">The sequence shown here is derived from an EMBL/GenBank/DDBJ whole genome shotgun (WGS) entry which is preliminary data.</text>
</comment>
<organism evidence="2 3">
    <name type="scientific">Paraburkholderia franconis</name>
    <dbReference type="NCBI Taxonomy" id="2654983"/>
    <lineage>
        <taxon>Bacteria</taxon>
        <taxon>Pseudomonadati</taxon>
        <taxon>Pseudomonadota</taxon>
        <taxon>Betaproteobacteria</taxon>
        <taxon>Burkholderiales</taxon>
        <taxon>Burkholderiaceae</taxon>
        <taxon>Paraburkholderia</taxon>
    </lineage>
</organism>
<dbReference type="RefSeq" id="WP_152768220.1">
    <property type="nucleotide sequence ID" value="NZ_WHNP01000139.1"/>
</dbReference>
<feature type="region of interest" description="Disordered" evidence="1">
    <location>
        <begin position="1"/>
        <end position="23"/>
    </location>
</feature>
<gene>
    <name evidence="2" type="ORF">GCT13_45705</name>
</gene>
<evidence type="ECO:0000313" key="2">
    <source>
        <dbReference type="EMBL" id="MPW23795.1"/>
    </source>
</evidence>
<accession>A0A7X1NKV4</accession>
<evidence type="ECO:0000313" key="3">
    <source>
        <dbReference type="Proteomes" id="UP000484381"/>
    </source>
</evidence>
<dbReference type="Proteomes" id="UP000484381">
    <property type="component" value="Unassembled WGS sequence"/>
</dbReference>
<proteinExistence type="predicted"/>
<evidence type="ECO:0000256" key="1">
    <source>
        <dbReference type="SAM" id="MobiDB-lite"/>
    </source>
</evidence>
<dbReference type="AlphaFoldDB" id="A0A7X1NKV4"/>